<sequence length="314" mass="34923">MQSPVLSLSMKGKVSWRPVFEYDNSENEGSITFRKKVTHITMFTARTFDREVNDAARRQTQHHARGSVSLDLSRKAFEVLGVVATEHAAVTTEYDAALRLVRERETEIVRATKQSTEQTYTIGPRSKLNLYQKIFTFAGLTYECDAVKASPRPIRETEVVDVTVKVRPVAFIRDIEVVYGDSAAQAPPVRVAEVHGGNEDINGGFGGKYVWLRPVYTLDPAAAASRFDLVVQDGAHAAWPDLAKGAGGQFRYLRAVRDGMAHAKMTHLTLFRGGFLERVDQWGWVGKTGDINGGRKGDFLYLAWKTQTVLNSVA</sequence>
<reference evidence="1 2" key="1">
    <citation type="submission" date="2021-08" db="EMBL/GenBank/DDBJ databases">
        <title>Draft Genome Sequence of Phanerochaete sordida strain YK-624.</title>
        <authorList>
            <person name="Mori T."/>
            <person name="Dohra H."/>
            <person name="Suzuki T."/>
            <person name="Kawagishi H."/>
            <person name="Hirai H."/>
        </authorList>
    </citation>
    <scope>NUCLEOTIDE SEQUENCE [LARGE SCALE GENOMIC DNA]</scope>
    <source>
        <strain evidence="1 2">YK-624</strain>
    </source>
</reference>
<keyword evidence="2" id="KW-1185">Reference proteome</keyword>
<organism evidence="1 2">
    <name type="scientific">Phanerochaete sordida</name>
    <dbReference type="NCBI Taxonomy" id="48140"/>
    <lineage>
        <taxon>Eukaryota</taxon>
        <taxon>Fungi</taxon>
        <taxon>Dikarya</taxon>
        <taxon>Basidiomycota</taxon>
        <taxon>Agaricomycotina</taxon>
        <taxon>Agaricomycetes</taxon>
        <taxon>Polyporales</taxon>
        <taxon>Phanerochaetaceae</taxon>
        <taxon>Phanerochaete</taxon>
    </lineage>
</organism>
<comment type="caution">
    <text evidence="1">The sequence shown here is derived from an EMBL/GenBank/DDBJ whole genome shotgun (WGS) entry which is preliminary data.</text>
</comment>
<dbReference type="OrthoDB" id="1046782at2759"/>
<dbReference type="Proteomes" id="UP000703269">
    <property type="component" value="Unassembled WGS sequence"/>
</dbReference>
<evidence type="ECO:0000313" key="2">
    <source>
        <dbReference type="Proteomes" id="UP000703269"/>
    </source>
</evidence>
<dbReference type="EMBL" id="BPQB01000009">
    <property type="protein sequence ID" value="GJE88313.1"/>
    <property type="molecule type" value="Genomic_DNA"/>
</dbReference>
<proteinExistence type="predicted"/>
<protein>
    <submittedName>
        <fullName evidence="1">Uncharacterized protein</fullName>
    </submittedName>
</protein>
<dbReference type="AlphaFoldDB" id="A0A9P3G4U5"/>
<accession>A0A9P3G4U5</accession>
<evidence type="ECO:0000313" key="1">
    <source>
        <dbReference type="EMBL" id="GJE88313.1"/>
    </source>
</evidence>
<gene>
    <name evidence="1" type="ORF">PsYK624_043960</name>
</gene>
<name>A0A9P3G4U5_9APHY</name>